<dbReference type="Proteomes" id="UP001500363">
    <property type="component" value="Unassembled WGS sequence"/>
</dbReference>
<dbReference type="InterPro" id="IPR039425">
    <property type="entry name" value="RNA_pol_sigma-70-like"/>
</dbReference>
<evidence type="ECO:0000256" key="2">
    <source>
        <dbReference type="ARBA" id="ARBA00023015"/>
    </source>
</evidence>
<feature type="domain" description="RNA polymerase sigma factor 70 region 4 type 2" evidence="6">
    <location>
        <begin position="181"/>
        <end position="233"/>
    </location>
</feature>
<organism evidence="7 8">
    <name type="scientific">Kribbella lupini</name>
    <dbReference type="NCBI Taxonomy" id="291602"/>
    <lineage>
        <taxon>Bacteria</taxon>
        <taxon>Bacillati</taxon>
        <taxon>Actinomycetota</taxon>
        <taxon>Actinomycetes</taxon>
        <taxon>Propionibacteriales</taxon>
        <taxon>Kribbellaceae</taxon>
        <taxon>Kribbella</taxon>
    </lineage>
</organism>
<dbReference type="InterPro" id="IPR036388">
    <property type="entry name" value="WH-like_DNA-bd_sf"/>
</dbReference>
<evidence type="ECO:0008006" key="9">
    <source>
        <dbReference type="Google" id="ProtNLM"/>
    </source>
</evidence>
<gene>
    <name evidence="7" type="ORF">GCM10009741_77390</name>
</gene>
<comment type="caution">
    <text evidence="7">The sequence shown here is derived from an EMBL/GenBank/DDBJ whole genome shotgun (WGS) entry which is preliminary data.</text>
</comment>
<evidence type="ECO:0000259" key="5">
    <source>
        <dbReference type="Pfam" id="PF04542"/>
    </source>
</evidence>
<name>A0ABN2CLJ9_9ACTN</name>
<sequence>MVAPASHFAIAGPDPSGVRPGFVCVHARAVPASRYAGFPGSRFPGWVLTSTTWPRIPQILAGMDIPNRTDELRDRFEAEALPLRPRLYFAALRLAGNHADAEDLVQEMYLHAYRGFARFEPGTNLNAWLHRILRNAFINGYRQRQRRPVVVPEDASSNSRLDQAEVELSAEATVVDALPDQRLQDALWSLPERYRRVVLLHDVDGFSYKEIASMVGAPLGTVMSRLHRGRKALREQLRPELLEVA</sequence>
<dbReference type="SUPFAM" id="SSF88659">
    <property type="entry name" value="Sigma3 and sigma4 domains of RNA polymerase sigma factors"/>
    <property type="match status" value="1"/>
</dbReference>
<evidence type="ECO:0000259" key="6">
    <source>
        <dbReference type="Pfam" id="PF08281"/>
    </source>
</evidence>
<dbReference type="PANTHER" id="PTHR43133:SF59">
    <property type="entry name" value="ECF RNA POLYMERASE SIGMA FACTOR SIGR"/>
    <property type="match status" value="1"/>
</dbReference>
<protein>
    <recommendedName>
        <fullName evidence="9">RNA polymerase sigma-70 factor (ECF subfamily)</fullName>
    </recommendedName>
</protein>
<dbReference type="Gene3D" id="1.10.10.10">
    <property type="entry name" value="Winged helix-like DNA-binding domain superfamily/Winged helix DNA-binding domain"/>
    <property type="match status" value="1"/>
</dbReference>
<dbReference type="InterPro" id="IPR013324">
    <property type="entry name" value="RNA_pol_sigma_r3/r4-like"/>
</dbReference>
<dbReference type="NCBIfam" id="TIGR02937">
    <property type="entry name" value="sigma70-ECF"/>
    <property type="match status" value="1"/>
</dbReference>
<dbReference type="PANTHER" id="PTHR43133">
    <property type="entry name" value="RNA POLYMERASE ECF-TYPE SIGMA FACTO"/>
    <property type="match status" value="1"/>
</dbReference>
<dbReference type="EMBL" id="BAAANC010000005">
    <property type="protein sequence ID" value="GAA1560679.1"/>
    <property type="molecule type" value="Genomic_DNA"/>
</dbReference>
<evidence type="ECO:0000256" key="1">
    <source>
        <dbReference type="ARBA" id="ARBA00010641"/>
    </source>
</evidence>
<reference evidence="7 8" key="1">
    <citation type="journal article" date="2019" name="Int. J. Syst. Evol. Microbiol.">
        <title>The Global Catalogue of Microorganisms (GCM) 10K type strain sequencing project: providing services to taxonomists for standard genome sequencing and annotation.</title>
        <authorList>
            <consortium name="The Broad Institute Genomics Platform"/>
            <consortium name="The Broad Institute Genome Sequencing Center for Infectious Disease"/>
            <person name="Wu L."/>
            <person name="Ma J."/>
        </authorList>
    </citation>
    <scope>NUCLEOTIDE SEQUENCE [LARGE SCALE GENOMIC DNA]</scope>
    <source>
        <strain evidence="7 8">JCM 14303</strain>
    </source>
</reference>
<evidence type="ECO:0000256" key="3">
    <source>
        <dbReference type="ARBA" id="ARBA00023082"/>
    </source>
</evidence>
<keyword evidence="3" id="KW-0731">Sigma factor</keyword>
<dbReference type="SUPFAM" id="SSF88946">
    <property type="entry name" value="Sigma2 domain of RNA polymerase sigma factors"/>
    <property type="match status" value="1"/>
</dbReference>
<evidence type="ECO:0000256" key="4">
    <source>
        <dbReference type="ARBA" id="ARBA00023163"/>
    </source>
</evidence>
<dbReference type="InterPro" id="IPR013325">
    <property type="entry name" value="RNA_pol_sigma_r2"/>
</dbReference>
<keyword evidence="8" id="KW-1185">Reference proteome</keyword>
<comment type="similarity">
    <text evidence="1">Belongs to the sigma-70 factor family. ECF subfamily.</text>
</comment>
<keyword evidence="4" id="KW-0804">Transcription</keyword>
<dbReference type="Gene3D" id="1.10.1740.10">
    <property type="match status" value="1"/>
</dbReference>
<keyword evidence="2" id="KW-0805">Transcription regulation</keyword>
<proteinExistence type="inferred from homology"/>
<accession>A0ABN2CLJ9</accession>
<dbReference type="InterPro" id="IPR014284">
    <property type="entry name" value="RNA_pol_sigma-70_dom"/>
</dbReference>
<dbReference type="CDD" id="cd06171">
    <property type="entry name" value="Sigma70_r4"/>
    <property type="match status" value="1"/>
</dbReference>
<dbReference type="Pfam" id="PF04542">
    <property type="entry name" value="Sigma70_r2"/>
    <property type="match status" value="1"/>
</dbReference>
<dbReference type="Pfam" id="PF08281">
    <property type="entry name" value="Sigma70_r4_2"/>
    <property type="match status" value="1"/>
</dbReference>
<dbReference type="InterPro" id="IPR013249">
    <property type="entry name" value="RNA_pol_sigma70_r4_t2"/>
</dbReference>
<feature type="domain" description="RNA polymerase sigma-70 region 2" evidence="5">
    <location>
        <begin position="83"/>
        <end position="147"/>
    </location>
</feature>
<evidence type="ECO:0000313" key="8">
    <source>
        <dbReference type="Proteomes" id="UP001500363"/>
    </source>
</evidence>
<dbReference type="InterPro" id="IPR007627">
    <property type="entry name" value="RNA_pol_sigma70_r2"/>
</dbReference>
<evidence type="ECO:0000313" key="7">
    <source>
        <dbReference type="EMBL" id="GAA1560679.1"/>
    </source>
</evidence>